<evidence type="ECO:0000259" key="2">
    <source>
        <dbReference type="Pfam" id="PF00144"/>
    </source>
</evidence>
<dbReference type="RefSeq" id="WP_173228778.1">
    <property type="nucleotide sequence ID" value="NZ_CP053941.1"/>
</dbReference>
<name>A0A7D3Y9R5_9EURY</name>
<sequence>MYFPDAGEWERRDPEAVGLDPEAVAAAADYHRLNGTPREQINYDFADHETWDDAEGEHGQRIGPHPARRGGPAGLVLKDGYLVAEWGDTRRVDQAFSVAKSFLSVVAGVAWDRGEIGSVDDRVREYVDDGGFEGDHNGAITWRHLLHQTSEWEGTLFGKPDAVDRNRAVGKDGEALDKSETRSLREPGTFWEYNDVRINRLSLALLRTVGRPLPRVLAENVMEPVGATDTWEWHGYYNSTVDVDGTAMKSVSGGGHWGGGLWISARDLARVGLLYLNGGEWDGNRLLSEAWVDASTEPCEVNESYGYLWWLNEGRTLWPSAPESAYAALGHGQNTVWVDPEHDLVVVLRWLRYDEDAEETDARTEQDRFYAKLLDGLD</sequence>
<dbReference type="GO" id="GO:0016787">
    <property type="term" value="F:hydrolase activity"/>
    <property type="evidence" value="ECO:0007669"/>
    <property type="project" value="UniProtKB-KW"/>
</dbReference>
<dbReference type="Pfam" id="PF00144">
    <property type="entry name" value="Beta-lactamase"/>
    <property type="match status" value="1"/>
</dbReference>
<evidence type="ECO:0000256" key="1">
    <source>
        <dbReference type="ARBA" id="ARBA00022801"/>
    </source>
</evidence>
<reference evidence="3 4" key="1">
    <citation type="submission" date="2020-05" db="EMBL/GenBank/DDBJ databases">
        <title>Halorubrum RHB-C sp.nov., an extremely halophilic archaeon isolated from solar salt farm.</title>
        <authorList>
            <person name="Ho H."/>
            <person name="Danganan R.E."/>
            <person name="Dedeles G.R."/>
            <person name="Kim S.-G."/>
        </authorList>
    </citation>
    <scope>NUCLEOTIDE SEQUENCE [LARGE SCALE GENOMIC DNA]</scope>
    <source>
        <strain evidence="3 4">RHB-C</strain>
    </source>
</reference>
<dbReference type="EMBL" id="CP053941">
    <property type="protein sequence ID" value="QKG92185.1"/>
    <property type="molecule type" value="Genomic_DNA"/>
</dbReference>
<evidence type="ECO:0000313" key="3">
    <source>
        <dbReference type="EMBL" id="QKG92185.1"/>
    </source>
</evidence>
<dbReference type="SUPFAM" id="SSF56601">
    <property type="entry name" value="beta-lactamase/transpeptidase-like"/>
    <property type="match status" value="1"/>
</dbReference>
<dbReference type="PANTHER" id="PTHR43283:SF11">
    <property type="entry name" value="BETA-LACTAMASE-RELATED DOMAIN-CONTAINING PROTEIN"/>
    <property type="match status" value="1"/>
</dbReference>
<dbReference type="KEGG" id="hsai:HPS36_04755"/>
<protein>
    <submittedName>
        <fullName evidence="3">Serine hydrolase</fullName>
    </submittedName>
</protein>
<evidence type="ECO:0000313" key="4">
    <source>
        <dbReference type="Proteomes" id="UP000505020"/>
    </source>
</evidence>
<dbReference type="AlphaFoldDB" id="A0A7D3Y9R5"/>
<organism evidence="3 4">
    <name type="scientific">Halorubrum salinarum</name>
    <dbReference type="NCBI Taxonomy" id="2739057"/>
    <lineage>
        <taxon>Archaea</taxon>
        <taxon>Methanobacteriati</taxon>
        <taxon>Methanobacteriota</taxon>
        <taxon>Stenosarchaea group</taxon>
        <taxon>Halobacteria</taxon>
        <taxon>Halobacteriales</taxon>
        <taxon>Haloferacaceae</taxon>
        <taxon>Halorubrum</taxon>
    </lineage>
</organism>
<keyword evidence="4" id="KW-1185">Reference proteome</keyword>
<proteinExistence type="predicted"/>
<keyword evidence="1 3" id="KW-0378">Hydrolase</keyword>
<dbReference type="GeneID" id="55594287"/>
<accession>A0A7D3Y9R5</accession>
<dbReference type="InterPro" id="IPR012338">
    <property type="entry name" value="Beta-lactam/transpept-like"/>
</dbReference>
<dbReference type="Proteomes" id="UP000505020">
    <property type="component" value="Chromosome"/>
</dbReference>
<dbReference type="InterPro" id="IPR001466">
    <property type="entry name" value="Beta-lactam-related"/>
</dbReference>
<dbReference type="PANTHER" id="PTHR43283">
    <property type="entry name" value="BETA-LACTAMASE-RELATED"/>
    <property type="match status" value="1"/>
</dbReference>
<feature type="domain" description="Beta-lactamase-related" evidence="2">
    <location>
        <begin position="94"/>
        <end position="350"/>
    </location>
</feature>
<gene>
    <name evidence="3" type="ORF">HPS36_04755</name>
</gene>
<dbReference type="InterPro" id="IPR050789">
    <property type="entry name" value="Diverse_Enzym_Activities"/>
</dbReference>
<dbReference type="Gene3D" id="3.40.710.10">
    <property type="entry name" value="DD-peptidase/beta-lactamase superfamily"/>
    <property type="match status" value="1"/>
</dbReference>